<dbReference type="InterPro" id="IPR029058">
    <property type="entry name" value="AB_hydrolase_fold"/>
</dbReference>
<dbReference type="Pfam" id="PF02089">
    <property type="entry name" value="Palm_thioest"/>
    <property type="match status" value="1"/>
</dbReference>
<dbReference type="EMBL" id="JANBQB010000084">
    <property type="protein sequence ID" value="KAJ1982632.1"/>
    <property type="molecule type" value="Genomic_DNA"/>
</dbReference>
<dbReference type="AlphaFoldDB" id="A0A9W8EEA9"/>
<dbReference type="Proteomes" id="UP001151582">
    <property type="component" value="Unassembled WGS sequence"/>
</dbReference>
<keyword evidence="3" id="KW-1185">Reference proteome</keyword>
<comment type="caution">
    <text evidence="2">The sequence shown here is derived from an EMBL/GenBank/DDBJ whole genome shotgun (WGS) entry which is preliminary data.</text>
</comment>
<proteinExistence type="predicted"/>
<evidence type="ECO:0000256" key="1">
    <source>
        <dbReference type="SAM" id="MobiDB-lite"/>
    </source>
</evidence>
<sequence length="479" mass="53704">MLLRSPSSSSSAPLKNWLQSLYATTCTAARYAQSPTWGRTLRWARDSALRLTPFANSSAAPAGGVARPFPRLPTSRSRRAPSTEKSRMALQQPVTPGYVAPRLPVVLCHGLFGFDTLGPASLPYLQIHYWRGIKEALVDLGASVHVTRVSMSGSIADRAAELDAQLKRVFSGQSVNLVGHSMGGLDGRYLISHLRPTEYQVKSLSTVCTPHRGSPFMDWCRDIFGVGTIPATQRTGNFDPEEEWYRRYKQERQMTEQSSPTSSQAAWSWPHPAAMWYALYRRITALLDTPAYSNLTTEFCNQYFNPSTPNDSRVAYYSYGASYDPRMHTWSSLRLPYEIIKRREGPNDGLVSLYSARWGQYQETVSADHYAVTNPIKLTEVREWLGSTHLIAFLYSQISSVFRAHGVSENAHASTLQDAPQPVRAAHMAKQALDQSQHALASTPQQQHCTKPTERKGVQPFDAIEFYLRMGTHLYNQGY</sequence>
<dbReference type="Gene3D" id="3.40.50.1820">
    <property type="entry name" value="alpha/beta hydrolase"/>
    <property type="match status" value="1"/>
</dbReference>
<organism evidence="2 3">
    <name type="scientific">Dimargaris verticillata</name>
    <dbReference type="NCBI Taxonomy" id="2761393"/>
    <lineage>
        <taxon>Eukaryota</taxon>
        <taxon>Fungi</taxon>
        <taxon>Fungi incertae sedis</taxon>
        <taxon>Zoopagomycota</taxon>
        <taxon>Kickxellomycotina</taxon>
        <taxon>Dimargaritomycetes</taxon>
        <taxon>Dimargaritales</taxon>
        <taxon>Dimargaritaceae</taxon>
        <taxon>Dimargaris</taxon>
    </lineage>
</organism>
<evidence type="ECO:0008006" key="4">
    <source>
        <dbReference type="Google" id="ProtNLM"/>
    </source>
</evidence>
<dbReference type="PANTHER" id="PTHR11440">
    <property type="entry name" value="LECITHIN-CHOLESTEROL ACYLTRANSFERASE-RELATED"/>
    <property type="match status" value="1"/>
</dbReference>
<dbReference type="OrthoDB" id="5592486at2759"/>
<name>A0A9W8EEA9_9FUNG</name>
<evidence type="ECO:0000313" key="2">
    <source>
        <dbReference type="EMBL" id="KAJ1982632.1"/>
    </source>
</evidence>
<dbReference type="SUPFAM" id="SSF53474">
    <property type="entry name" value="alpha/beta-Hydrolases"/>
    <property type="match status" value="1"/>
</dbReference>
<gene>
    <name evidence="2" type="ORF">H4R34_001651</name>
</gene>
<evidence type="ECO:0000313" key="3">
    <source>
        <dbReference type="Proteomes" id="UP001151582"/>
    </source>
</evidence>
<protein>
    <recommendedName>
        <fullName evidence="4">GPI inositol-deacylase</fullName>
    </recommendedName>
</protein>
<feature type="region of interest" description="Disordered" evidence="1">
    <location>
        <begin position="58"/>
        <end position="93"/>
    </location>
</feature>
<reference evidence="2" key="1">
    <citation type="submission" date="2022-07" db="EMBL/GenBank/DDBJ databases">
        <title>Phylogenomic reconstructions and comparative analyses of Kickxellomycotina fungi.</title>
        <authorList>
            <person name="Reynolds N.K."/>
            <person name="Stajich J.E."/>
            <person name="Barry K."/>
            <person name="Grigoriev I.V."/>
            <person name="Crous P."/>
            <person name="Smith M.E."/>
        </authorList>
    </citation>
    <scope>NUCLEOTIDE SEQUENCE</scope>
    <source>
        <strain evidence="2">RSA 567</strain>
    </source>
</reference>
<accession>A0A9W8EEA9</accession>